<dbReference type="PANTHER" id="PTHR43189">
    <property type="entry name" value="ZINC-TYPE ALCOHOL DEHYDROGENASE-LIKE PROTEIN C1198.01-RELATED"/>
    <property type="match status" value="1"/>
</dbReference>
<dbReference type="eggNOG" id="COG1063">
    <property type="taxonomic scope" value="Bacteria"/>
</dbReference>
<dbReference type="PANTHER" id="PTHR43189:SF1">
    <property type="entry name" value="ZINC-TYPE ALCOHOL DEHYDROGENASE-LIKE PROTEIN C1198.01"/>
    <property type="match status" value="1"/>
</dbReference>
<sequence length="312" mass="32874">MRRTNAIIFKQPNAIDISATALKPVEAGEVLIEVEASGISTGTERLLFSGEMPPFPGMGYPLVPGYEAVGRVVASEAETGPTIGTRVFVPGSHGFTDAHGLFGAQAGHLVARSDKLVPMPDGLGIETTLFALAATAHRAVMRGSALPDLIVGHGVLGRLAARIAAAKGKAPTVWEANPRRRSGARGYDIVDPLEDNRCDYAPILDVSGDSSIIDSLVARSAKGGEIVLAGFYKQPLAFTFPPAFMRETSIRIAAEWSRADMDAVVGMAASGTLSLSGLVTHTARPADAAEAYRTAFEDADCLKMIIEWERGA</sequence>
<comment type="caution">
    <text evidence="3">The sequence shown here is derived from an EMBL/GenBank/DDBJ whole genome shotgun (WGS) entry which is preliminary data.</text>
</comment>
<dbReference type="InterPro" id="IPR005903">
    <property type="entry name" value="BchC"/>
</dbReference>
<accession>Q0FYT7</accession>
<evidence type="ECO:0000313" key="3">
    <source>
        <dbReference type="EMBL" id="EAU40221.1"/>
    </source>
</evidence>
<dbReference type="SUPFAM" id="SSF50129">
    <property type="entry name" value="GroES-like"/>
    <property type="match status" value="1"/>
</dbReference>
<feature type="domain" description="Alcohol dehydrogenase-like N-terminal" evidence="2">
    <location>
        <begin position="27"/>
        <end position="121"/>
    </location>
</feature>
<name>Q0FYT7_9HYPH</name>
<dbReference type="NCBIfam" id="TIGR01202">
    <property type="entry name" value="bchC"/>
    <property type="match status" value="1"/>
</dbReference>
<dbReference type="GO" id="GO:0036354">
    <property type="term" value="F:bacteriochlorophyllide-a dehydrogenase activity"/>
    <property type="evidence" value="ECO:0007669"/>
    <property type="project" value="InterPro"/>
</dbReference>
<dbReference type="SUPFAM" id="SSF51735">
    <property type="entry name" value="NAD(P)-binding Rossmann-fold domains"/>
    <property type="match status" value="1"/>
</dbReference>
<dbReference type="Pfam" id="PF08240">
    <property type="entry name" value="ADH_N"/>
    <property type="match status" value="1"/>
</dbReference>
<evidence type="ECO:0000259" key="2">
    <source>
        <dbReference type="Pfam" id="PF08240"/>
    </source>
</evidence>
<proteinExistence type="predicted"/>
<evidence type="ECO:0000313" key="4">
    <source>
        <dbReference type="Proteomes" id="UP000004310"/>
    </source>
</evidence>
<dbReference type="EMBL" id="AATP01000009">
    <property type="protein sequence ID" value="EAU40221.1"/>
    <property type="molecule type" value="Genomic_DNA"/>
</dbReference>
<dbReference type="Gene3D" id="3.90.180.10">
    <property type="entry name" value="Medium-chain alcohol dehydrogenases, catalytic domain"/>
    <property type="match status" value="2"/>
</dbReference>
<dbReference type="STRING" id="217511.GCA_001463845_01081"/>
<dbReference type="RefSeq" id="WP_007067477.1">
    <property type="nucleotide sequence ID" value="NZ_DS022272.1"/>
</dbReference>
<keyword evidence="1" id="KW-0560">Oxidoreductase</keyword>
<organism evidence="3 4">
    <name type="scientific">Fulvimarina pelagi HTCC2506</name>
    <dbReference type="NCBI Taxonomy" id="314231"/>
    <lineage>
        <taxon>Bacteria</taxon>
        <taxon>Pseudomonadati</taxon>
        <taxon>Pseudomonadota</taxon>
        <taxon>Alphaproteobacteria</taxon>
        <taxon>Hyphomicrobiales</taxon>
        <taxon>Aurantimonadaceae</taxon>
        <taxon>Fulvimarina</taxon>
    </lineage>
</organism>
<gene>
    <name evidence="3" type="ORF">FP2506_11712</name>
</gene>
<dbReference type="InterPro" id="IPR011032">
    <property type="entry name" value="GroES-like_sf"/>
</dbReference>
<reference evidence="3 4" key="1">
    <citation type="journal article" date="2010" name="J. Bacteriol.">
        <title>Genome sequence of Fulvimarina pelagi HTCC2506T, a Mn(II)-oxidizing alphaproteobacterium possessing an aerobic anoxygenic photosynthetic gene cluster and Xanthorhodopsin.</title>
        <authorList>
            <person name="Kang I."/>
            <person name="Oh H.M."/>
            <person name="Lim S.I."/>
            <person name="Ferriera S."/>
            <person name="Giovannoni S.J."/>
            <person name="Cho J.C."/>
        </authorList>
    </citation>
    <scope>NUCLEOTIDE SEQUENCE [LARGE SCALE GENOMIC DNA]</scope>
    <source>
        <strain evidence="3 4">HTCC2506</strain>
    </source>
</reference>
<dbReference type="AlphaFoldDB" id="Q0FYT7"/>
<evidence type="ECO:0000256" key="1">
    <source>
        <dbReference type="ARBA" id="ARBA00023002"/>
    </source>
</evidence>
<protein>
    <submittedName>
        <fullName evidence="3">2-desacetyl-2-hydroxyethyl bacteriochlorophyllide</fullName>
    </submittedName>
</protein>
<dbReference type="CDD" id="cd08255">
    <property type="entry name" value="2-desacetyl-2-hydroxyethyl_bacteriochlorophyllide_like"/>
    <property type="match status" value="1"/>
</dbReference>
<dbReference type="Gene3D" id="3.40.50.720">
    <property type="entry name" value="NAD(P)-binding Rossmann-like Domain"/>
    <property type="match status" value="1"/>
</dbReference>
<dbReference type="InterPro" id="IPR036291">
    <property type="entry name" value="NAD(P)-bd_dom_sf"/>
</dbReference>
<dbReference type="HOGENOM" id="CLU_026673_6_0_5"/>
<keyword evidence="4" id="KW-1185">Reference proteome</keyword>
<dbReference type="InterPro" id="IPR013154">
    <property type="entry name" value="ADH-like_N"/>
</dbReference>
<dbReference type="Proteomes" id="UP000004310">
    <property type="component" value="Unassembled WGS sequence"/>
</dbReference>